<evidence type="ECO:0000256" key="4">
    <source>
        <dbReference type="ARBA" id="ARBA00023239"/>
    </source>
</evidence>
<evidence type="ECO:0000259" key="5">
    <source>
        <dbReference type="PROSITE" id="PS51891"/>
    </source>
</evidence>
<dbReference type="InterPro" id="IPR011057">
    <property type="entry name" value="Mss4-like_sf"/>
</dbReference>
<dbReference type="AlphaFoldDB" id="A0A9W8WT45"/>
<dbReference type="PANTHER" id="PTHR33337">
    <property type="entry name" value="GFA DOMAIN-CONTAINING PROTEIN"/>
    <property type="match status" value="1"/>
</dbReference>
<protein>
    <recommendedName>
        <fullName evidence="5">CENP-V/GFA domain-containing protein</fullName>
    </recommendedName>
</protein>
<evidence type="ECO:0000313" key="7">
    <source>
        <dbReference type="Proteomes" id="UP001140562"/>
    </source>
</evidence>
<keyword evidence="4" id="KW-0456">Lyase</keyword>
<keyword evidence="2" id="KW-0479">Metal-binding</keyword>
<dbReference type="SUPFAM" id="SSF51316">
    <property type="entry name" value="Mss4-like"/>
    <property type="match status" value="2"/>
</dbReference>
<keyword evidence="3" id="KW-0862">Zinc</keyword>
<reference evidence="6" key="1">
    <citation type="submission" date="2022-10" db="EMBL/GenBank/DDBJ databases">
        <title>Tapping the CABI collections for fungal endophytes: first genome assemblies for Collariella, Neodidymelliopsis, Ascochyta clinopodiicola, Didymella pomorum, Didymosphaeria variabile, Neocosmospora piperis and Neocucurbitaria cava.</title>
        <authorList>
            <person name="Hill R."/>
        </authorList>
    </citation>
    <scope>NUCLEOTIDE SEQUENCE</scope>
    <source>
        <strain evidence="6">IMI 360193</strain>
    </source>
</reference>
<sequence>MASTNNSTVTLTAHCLCKANTFTAQVTRSKLPLPASICHCWSCRHVTGALYASSVRWPEPRANVDVSKLKAYSFTPRVNLLFCPTCSTPMFWEMLNEPGKPLGALTGTLTNHEVTPIKFIEQGYVGDTIDGGASVWLQNANGDGSRCRRFRSEEEGADPHDALPAGWPPASELIGFEEKTGDSVPIRCRCKGVDLILHRGDYTGVQMENLPWNVDPDTQKLSAVFCGCDSCRLQGGIDLWYWAYFDMKHLSAACGVTLFPKSKHELKAFIDRKDPAVGSLAYYASATRAGVLRFFCRTCSATVFFAEDGRPELLDVSVGLLDAPDGARAEGFLSWSFGEIDFKGDADGGWRSRHFEGVEKEAEKWRIARSYPENWRRLGGGTVQG</sequence>
<feature type="domain" description="CENP-V/GFA" evidence="5">
    <location>
        <begin position="11"/>
        <end position="130"/>
    </location>
</feature>
<dbReference type="PROSITE" id="PS51891">
    <property type="entry name" value="CENP_V_GFA"/>
    <property type="match status" value="1"/>
</dbReference>
<keyword evidence="7" id="KW-1185">Reference proteome</keyword>
<dbReference type="InterPro" id="IPR006913">
    <property type="entry name" value="CENP-V/GFA"/>
</dbReference>
<dbReference type="GO" id="GO:0046872">
    <property type="term" value="F:metal ion binding"/>
    <property type="evidence" value="ECO:0007669"/>
    <property type="project" value="UniProtKB-KW"/>
</dbReference>
<name>A0A9W8WT45_9PLEO</name>
<comment type="similarity">
    <text evidence="1">Belongs to the Gfa family.</text>
</comment>
<evidence type="ECO:0000313" key="6">
    <source>
        <dbReference type="EMBL" id="KAJ4332095.1"/>
    </source>
</evidence>
<dbReference type="OrthoDB" id="5422068at2759"/>
<evidence type="ECO:0000256" key="3">
    <source>
        <dbReference type="ARBA" id="ARBA00022833"/>
    </source>
</evidence>
<accession>A0A9W8WT45</accession>
<proteinExistence type="inferred from homology"/>
<dbReference type="EMBL" id="JAPEUV010000128">
    <property type="protein sequence ID" value="KAJ4332095.1"/>
    <property type="molecule type" value="Genomic_DNA"/>
</dbReference>
<dbReference type="GO" id="GO:0016846">
    <property type="term" value="F:carbon-sulfur lyase activity"/>
    <property type="evidence" value="ECO:0007669"/>
    <property type="project" value="InterPro"/>
</dbReference>
<dbReference type="Gene3D" id="2.170.150.70">
    <property type="match status" value="1"/>
</dbReference>
<organism evidence="6 7">
    <name type="scientific">Didymella glomerata</name>
    <dbReference type="NCBI Taxonomy" id="749621"/>
    <lineage>
        <taxon>Eukaryota</taxon>
        <taxon>Fungi</taxon>
        <taxon>Dikarya</taxon>
        <taxon>Ascomycota</taxon>
        <taxon>Pezizomycotina</taxon>
        <taxon>Dothideomycetes</taxon>
        <taxon>Pleosporomycetidae</taxon>
        <taxon>Pleosporales</taxon>
        <taxon>Pleosporineae</taxon>
        <taxon>Didymellaceae</taxon>
        <taxon>Didymella</taxon>
    </lineage>
</organism>
<dbReference type="Pfam" id="PF04828">
    <property type="entry name" value="GFA"/>
    <property type="match status" value="1"/>
</dbReference>
<dbReference type="Gene3D" id="3.90.1590.10">
    <property type="entry name" value="glutathione-dependent formaldehyde- activating enzyme (gfa)"/>
    <property type="match status" value="1"/>
</dbReference>
<evidence type="ECO:0000256" key="1">
    <source>
        <dbReference type="ARBA" id="ARBA00005495"/>
    </source>
</evidence>
<dbReference type="Proteomes" id="UP001140562">
    <property type="component" value="Unassembled WGS sequence"/>
</dbReference>
<evidence type="ECO:0000256" key="2">
    <source>
        <dbReference type="ARBA" id="ARBA00022723"/>
    </source>
</evidence>
<comment type="caution">
    <text evidence="6">The sequence shown here is derived from an EMBL/GenBank/DDBJ whole genome shotgun (WGS) entry which is preliminary data.</text>
</comment>
<dbReference type="PANTHER" id="PTHR33337:SF31">
    <property type="entry name" value="DUF636 DOMAIN PROTEIN (AFU_ORTHOLOGUE AFUA_2G12650)"/>
    <property type="match status" value="1"/>
</dbReference>
<gene>
    <name evidence="6" type="ORF">N0V87_008656</name>
</gene>